<comment type="caution">
    <text evidence="7">The sequence shown here is derived from an EMBL/GenBank/DDBJ whole genome shotgun (WGS) entry which is preliminary data.</text>
</comment>
<evidence type="ECO:0000256" key="1">
    <source>
        <dbReference type="ARBA" id="ARBA00004167"/>
    </source>
</evidence>
<dbReference type="InterPro" id="IPR004864">
    <property type="entry name" value="LEA_2"/>
</dbReference>
<keyword evidence="3 5" id="KW-1133">Transmembrane helix</keyword>
<dbReference type="Gene3D" id="2.60.40.1820">
    <property type="match status" value="1"/>
</dbReference>
<organism evidence="7 8">
    <name type="scientific">Perilla frutescens var. hirtella</name>
    <name type="common">Perilla citriodora</name>
    <name type="synonym">Perilla setoyensis</name>
    <dbReference type="NCBI Taxonomy" id="608512"/>
    <lineage>
        <taxon>Eukaryota</taxon>
        <taxon>Viridiplantae</taxon>
        <taxon>Streptophyta</taxon>
        <taxon>Embryophyta</taxon>
        <taxon>Tracheophyta</taxon>
        <taxon>Spermatophyta</taxon>
        <taxon>Magnoliopsida</taxon>
        <taxon>eudicotyledons</taxon>
        <taxon>Gunneridae</taxon>
        <taxon>Pentapetalae</taxon>
        <taxon>asterids</taxon>
        <taxon>lamiids</taxon>
        <taxon>Lamiales</taxon>
        <taxon>Lamiaceae</taxon>
        <taxon>Nepetoideae</taxon>
        <taxon>Elsholtzieae</taxon>
        <taxon>Perilla</taxon>
    </lineage>
</organism>
<dbReference type="GO" id="GO:0016020">
    <property type="term" value="C:membrane"/>
    <property type="evidence" value="ECO:0007669"/>
    <property type="project" value="UniProtKB-SubCell"/>
</dbReference>
<feature type="transmembrane region" description="Helical" evidence="5">
    <location>
        <begin position="28"/>
        <end position="51"/>
    </location>
</feature>
<dbReference type="PANTHER" id="PTHR31234">
    <property type="entry name" value="LATE EMBRYOGENESIS ABUNDANT (LEA) HYDROXYPROLINE-RICH GLYCOPROTEIN FAMILY"/>
    <property type="match status" value="1"/>
</dbReference>
<evidence type="ECO:0000259" key="6">
    <source>
        <dbReference type="Pfam" id="PF03168"/>
    </source>
</evidence>
<proteinExistence type="predicted"/>
<evidence type="ECO:0000256" key="3">
    <source>
        <dbReference type="ARBA" id="ARBA00022989"/>
    </source>
</evidence>
<keyword evidence="8" id="KW-1185">Reference proteome</keyword>
<keyword evidence="2 5" id="KW-0812">Transmembrane</keyword>
<dbReference type="PANTHER" id="PTHR31234:SF2">
    <property type="entry name" value="OS05G0199100 PROTEIN"/>
    <property type="match status" value="1"/>
</dbReference>
<reference evidence="7 8" key="1">
    <citation type="journal article" date="2021" name="Nat. Commun.">
        <title>Incipient diploidization of the medicinal plant Perilla within 10,000 years.</title>
        <authorList>
            <person name="Zhang Y."/>
            <person name="Shen Q."/>
            <person name="Leng L."/>
            <person name="Zhang D."/>
            <person name="Chen S."/>
            <person name="Shi Y."/>
            <person name="Ning Z."/>
            <person name="Chen S."/>
        </authorList>
    </citation>
    <scope>NUCLEOTIDE SEQUENCE [LARGE SCALE GENOMIC DNA]</scope>
    <source>
        <strain evidence="8">cv. PC099</strain>
    </source>
</reference>
<accession>A0AAD4JK95</accession>
<evidence type="ECO:0000313" key="7">
    <source>
        <dbReference type="EMBL" id="KAH6835026.1"/>
    </source>
</evidence>
<keyword evidence="4 5" id="KW-0472">Membrane</keyword>
<dbReference type="Pfam" id="PF03168">
    <property type="entry name" value="LEA_2"/>
    <property type="match status" value="1"/>
</dbReference>
<evidence type="ECO:0000256" key="2">
    <source>
        <dbReference type="ARBA" id="ARBA00022692"/>
    </source>
</evidence>
<dbReference type="Proteomes" id="UP001190926">
    <property type="component" value="Unassembled WGS sequence"/>
</dbReference>
<sequence>MPEKDHHIHEFGAPAEARELRRRKRKRCLLYIVLFAVFQTGIILLFALTVMKIRTPKFRVSSVAFGAFDYSAAAANPSFNIMAIVELSVKNTNFGHYKFQSTTVYFYYNGAVVGSAYVPSWRARARSTRRITVEVQLSSAGLVDRVQLANDLSAGVLPVNSRSTVDGKVELMKLVKKKKSAEMECFIAINVVPRTVGYLSCE</sequence>
<evidence type="ECO:0000256" key="5">
    <source>
        <dbReference type="SAM" id="Phobius"/>
    </source>
</evidence>
<protein>
    <recommendedName>
        <fullName evidence="6">Late embryogenesis abundant protein LEA-2 subgroup domain-containing protein</fullName>
    </recommendedName>
</protein>
<dbReference type="AlphaFoldDB" id="A0AAD4JK95"/>
<dbReference type="SUPFAM" id="SSF117070">
    <property type="entry name" value="LEA14-like"/>
    <property type="match status" value="1"/>
</dbReference>
<evidence type="ECO:0000256" key="4">
    <source>
        <dbReference type="ARBA" id="ARBA00023136"/>
    </source>
</evidence>
<comment type="subcellular location">
    <subcellularLocation>
        <location evidence="1">Membrane</location>
        <topology evidence="1">Single-pass membrane protein</topology>
    </subcellularLocation>
</comment>
<evidence type="ECO:0000313" key="8">
    <source>
        <dbReference type="Proteomes" id="UP001190926"/>
    </source>
</evidence>
<dbReference type="GO" id="GO:0098542">
    <property type="term" value="P:defense response to other organism"/>
    <property type="evidence" value="ECO:0007669"/>
    <property type="project" value="InterPro"/>
</dbReference>
<dbReference type="EMBL" id="SDAM02000041">
    <property type="protein sequence ID" value="KAH6835026.1"/>
    <property type="molecule type" value="Genomic_DNA"/>
</dbReference>
<feature type="domain" description="Late embryogenesis abundant protein LEA-2 subgroup" evidence="6">
    <location>
        <begin position="87"/>
        <end position="185"/>
    </location>
</feature>
<name>A0AAD4JK95_PERFH</name>
<dbReference type="InterPro" id="IPR044839">
    <property type="entry name" value="NDR1-like"/>
</dbReference>
<gene>
    <name evidence="7" type="ORF">C2S53_011633</name>
</gene>